<evidence type="ECO:0000313" key="2">
    <source>
        <dbReference type="EMBL" id="UYG53442.1"/>
    </source>
</evidence>
<dbReference type="Proteomes" id="UP001162800">
    <property type="component" value="Plasmid unnamed1"/>
</dbReference>
<feature type="region of interest" description="Disordered" evidence="1">
    <location>
        <begin position="170"/>
        <end position="207"/>
    </location>
</feature>
<reference evidence="2" key="1">
    <citation type="submission" date="2022-09" db="EMBL/GenBank/DDBJ databases">
        <title>The complete genome of Acidovorax sp. 5MLIR.</title>
        <authorList>
            <person name="Liu L."/>
            <person name="Yue J."/>
            <person name="Yang F."/>
            <person name="Yuan J."/>
            <person name="Li L."/>
        </authorList>
    </citation>
    <scope>NUCLEOTIDE SEQUENCE</scope>
    <source>
        <strain evidence="2">5MLIR</strain>
        <plasmid evidence="2">unnamed1</plasmid>
    </source>
</reference>
<keyword evidence="2" id="KW-0614">Plasmid</keyword>
<evidence type="ECO:0000313" key="3">
    <source>
        <dbReference type="Proteomes" id="UP001162800"/>
    </source>
</evidence>
<gene>
    <name evidence="2" type="ORF">M9799_18895</name>
</gene>
<keyword evidence="3" id="KW-1185">Reference proteome</keyword>
<proteinExistence type="predicted"/>
<dbReference type="RefSeq" id="WP_231043693.1">
    <property type="nucleotide sequence ID" value="NZ_CP106882.1"/>
</dbReference>
<dbReference type="EMBL" id="CP106882">
    <property type="protein sequence ID" value="UYG53442.1"/>
    <property type="molecule type" value="Genomic_DNA"/>
</dbReference>
<feature type="compositionally biased region" description="Polar residues" evidence="1">
    <location>
        <begin position="170"/>
        <end position="180"/>
    </location>
</feature>
<protein>
    <submittedName>
        <fullName evidence="2">Uncharacterized protein</fullName>
    </submittedName>
</protein>
<organism evidence="2 3">
    <name type="scientific">Comamonas endophytica</name>
    <dbReference type="NCBI Taxonomy" id="2949090"/>
    <lineage>
        <taxon>Bacteria</taxon>
        <taxon>Pseudomonadati</taxon>
        <taxon>Pseudomonadota</taxon>
        <taxon>Betaproteobacteria</taxon>
        <taxon>Burkholderiales</taxon>
        <taxon>Comamonadaceae</taxon>
        <taxon>Comamonas</taxon>
    </lineage>
</organism>
<accession>A0ABY6GEB2</accession>
<sequence length="323" mass="35221">MKAMKIMESFMKCRFTLQEVYEKIARIKTEPGNKWDGIIPPKINELKIVDLFHAESKSALDALVKQIKIVMADPHTGNASANEAPSLSEAQRIALQEAENRLSSMLEATMTQLHEAVDSARQVAKQIPKPKVATAVDAMLEKMIQPVEAMMAAYSRLPSAWQDAANSLELQSAAEQQQTPPKEITKVSDAVSSPSGNEAKDLESDAEADALLNKPMYEIMYENWRQARQDSGAPCSEEDYDYFEDIYGPDASPLESPAEDPSIWRPLEELNVTAPASGNGVGSSVETSDGQMPVCNCPAVETTLAGNNIVYAGMLTSPVPESI</sequence>
<geneLocation type="plasmid" evidence="2 3">
    <name>unnamed1</name>
</geneLocation>
<evidence type="ECO:0000256" key="1">
    <source>
        <dbReference type="SAM" id="MobiDB-lite"/>
    </source>
</evidence>
<name>A0ABY6GEB2_9BURK</name>